<dbReference type="AlphaFoldDB" id="A0A8D9DYN1"/>
<accession>A0A8D9DYN1</accession>
<name>A0A8D9DYN1_9HEMI</name>
<dbReference type="Gene3D" id="3.30.160.60">
    <property type="entry name" value="Classic Zinc Finger"/>
    <property type="match status" value="1"/>
</dbReference>
<evidence type="ECO:0000313" key="1">
    <source>
        <dbReference type="EMBL" id="CAG6734097.1"/>
    </source>
</evidence>
<evidence type="ECO:0008006" key="2">
    <source>
        <dbReference type="Google" id="ProtNLM"/>
    </source>
</evidence>
<sequence length="115" mass="13434">MPVPKFMLYQTGDDVSSGQDTGAQNSQDALCHHCKQLIPNTMDNLLKHSKSCHGIVRPNAFHHKYVCLYCFYHTYYNDNMRKHIRKHTEVEGRRLSNQQQVYYYQQQDNPAGNSV</sequence>
<proteinExistence type="predicted"/>
<organism evidence="1">
    <name type="scientific">Cacopsylla melanoneura</name>
    <dbReference type="NCBI Taxonomy" id="428564"/>
    <lineage>
        <taxon>Eukaryota</taxon>
        <taxon>Metazoa</taxon>
        <taxon>Ecdysozoa</taxon>
        <taxon>Arthropoda</taxon>
        <taxon>Hexapoda</taxon>
        <taxon>Insecta</taxon>
        <taxon>Pterygota</taxon>
        <taxon>Neoptera</taxon>
        <taxon>Paraneoptera</taxon>
        <taxon>Hemiptera</taxon>
        <taxon>Sternorrhyncha</taxon>
        <taxon>Psylloidea</taxon>
        <taxon>Psyllidae</taxon>
        <taxon>Psyllinae</taxon>
        <taxon>Cacopsylla</taxon>
    </lineage>
</organism>
<dbReference type="EMBL" id="HBUF01391765">
    <property type="protein sequence ID" value="CAG6734097.1"/>
    <property type="molecule type" value="Transcribed_RNA"/>
</dbReference>
<protein>
    <recommendedName>
        <fullName evidence="2">C2H2-type domain-containing protein</fullName>
    </recommendedName>
</protein>
<reference evidence="1" key="1">
    <citation type="submission" date="2021-05" db="EMBL/GenBank/DDBJ databases">
        <authorList>
            <person name="Alioto T."/>
            <person name="Alioto T."/>
            <person name="Gomez Garrido J."/>
        </authorList>
    </citation>
    <scope>NUCLEOTIDE SEQUENCE</scope>
</reference>